<reference evidence="3" key="1">
    <citation type="submission" date="2014-08" db="EMBL/GenBank/DDBJ databases">
        <authorList>
            <person name="Sharma Rahul"/>
            <person name="Thines Marco"/>
        </authorList>
    </citation>
    <scope>NUCLEOTIDE SEQUENCE</scope>
</reference>
<dbReference type="SUPFAM" id="SSF52113">
    <property type="entry name" value="BRCT domain"/>
    <property type="match status" value="1"/>
</dbReference>
<accession>A0A0F7SJY8</accession>
<keyword evidence="3" id="KW-0238">DNA-binding</keyword>
<dbReference type="PROSITE" id="PS50172">
    <property type="entry name" value="BRCT"/>
    <property type="match status" value="1"/>
</dbReference>
<dbReference type="CDD" id="cd11655">
    <property type="entry name" value="rap1_myb-like"/>
    <property type="match status" value="1"/>
</dbReference>
<name>A0A0F7SJY8_PHARH</name>
<proteinExistence type="predicted"/>
<feature type="compositionally biased region" description="Polar residues" evidence="1">
    <location>
        <begin position="545"/>
        <end position="554"/>
    </location>
</feature>
<feature type="compositionally biased region" description="Low complexity" evidence="1">
    <location>
        <begin position="659"/>
        <end position="672"/>
    </location>
</feature>
<feature type="compositionally biased region" description="Basic and acidic residues" evidence="1">
    <location>
        <begin position="583"/>
        <end position="596"/>
    </location>
</feature>
<feature type="region of interest" description="Disordered" evidence="1">
    <location>
        <begin position="161"/>
        <end position="212"/>
    </location>
</feature>
<dbReference type="InterPro" id="IPR036420">
    <property type="entry name" value="BRCT_dom_sf"/>
</dbReference>
<feature type="region of interest" description="Disordered" evidence="1">
    <location>
        <begin position="1"/>
        <end position="23"/>
    </location>
</feature>
<feature type="compositionally biased region" description="Polar residues" evidence="1">
    <location>
        <begin position="718"/>
        <end position="727"/>
    </location>
</feature>
<dbReference type="AlphaFoldDB" id="A0A0F7SJY8"/>
<protein>
    <submittedName>
        <fullName evidence="3">Homeodomain-like</fullName>
    </submittedName>
</protein>
<feature type="region of interest" description="Disordered" evidence="1">
    <location>
        <begin position="523"/>
        <end position="737"/>
    </location>
</feature>
<feature type="compositionally biased region" description="Polar residues" evidence="1">
    <location>
        <begin position="200"/>
        <end position="210"/>
    </location>
</feature>
<feature type="compositionally biased region" description="Basic and acidic residues" evidence="1">
    <location>
        <begin position="673"/>
        <end position="684"/>
    </location>
</feature>
<evidence type="ECO:0000259" key="2">
    <source>
        <dbReference type="PROSITE" id="PS50172"/>
    </source>
</evidence>
<organism evidence="3">
    <name type="scientific">Phaffia rhodozyma</name>
    <name type="common">Yeast</name>
    <name type="synonym">Xanthophyllomyces dendrorhous</name>
    <dbReference type="NCBI Taxonomy" id="264483"/>
    <lineage>
        <taxon>Eukaryota</taxon>
        <taxon>Fungi</taxon>
        <taxon>Dikarya</taxon>
        <taxon>Basidiomycota</taxon>
        <taxon>Agaricomycotina</taxon>
        <taxon>Tremellomycetes</taxon>
        <taxon>Cystofilobasidiales</taxon>
        <taxon>Mrakiaceae</taxon>
        <taxon>Phaffia</taxon>
    </lineage>
</organism>
<feature type="region of interest" description="Disordered" evidence="1">
    <location>
        <begin position="779"/>
        <end position="814"/>
    </location>
</feature>
<keyword evidence="3" id="KW-0371">Homeobox</keyword>
<dbReference type="InterPro" id="IPR001357">
    <property type="entry name" value="BRCT_dom"/>
</dbReference>
<dbReference type="GO" id="GO:0003677">
    <property type="term" value="F:DNA binding"/>
    <property type="evidence" value="ECO:0007669"/>
    <property type="project" value="UniProtKB-KW"/>
</dbReference>
<feature type="compositionally biased region" description="Polar residues" evidence="1">
    <location>
        <begin position="804"/>
        <end position="814"/>
    </location>
</feature>
<feature type="domain" description="BRCT" evidence="2">
    <location>
        <begin position="346"/>
        <end position="412"/>
    </location>
</feature>
<sequence>MARVVDPASQDKDGSLNRARNRLTKQRKGSVYEDEQVLLISQAFRQSMTQVEQRRGTHMRIPRLPVGFSANIFHGERFTFVGSFNDQPLETAKMMVELVGGQVVELDMHPTRIITGRNIPKKTSDRVNRLVDSREGILSHSLRDFMLLFFELSRTSRAAKSTVEPANELALDNGEHGTDKLSSTPTALKEVSPERISSVAKDSSNRNSPSVLERPVKLSKPVFYDKHYQPWDIYIDEAIPESIRDRLAQQISTSGGRLVPASQADIILFDPHHPTHPSGPTTTDGNPEANLRPWHWVFFCLQEKKLLKTCLMESQVPVFVKKKNETEPYGDQGGMLACWLADKVPERLKLEKMILSYGGLVTRRRQNAFIFIIDPGSADKETLDIIHVYSHDRSRYVLSYDWVTTCVELGEIARLPIDQPSHTPVPDGRSNSHRFTAEDDRHLVQFIAQELFDQERLPRRGQRIGDKGNKLYQLLVSTSYKPEKPRPWAFNHPWESWRTRYKNQAHLGMERAVQKTIGRLQQGLPLEPSSSPSPSPSVPSAAPSIQQRPASDRSNTLRKGKGRADENFDESGSSDRYDDDADYQDREDSSSGRADEVNYPPSIRPRKTISEMMAPYRPSRPVQRLPPVISERPAPSSPAPSSPLEGPARQKLKHPLAASQYSSSSTPQPKSTTNHDPESEAKSIEDEEEGFDRIAVQSHLELTDEDDVEGTLGDPNFEFNSDLNFESESAPEYPGESTQRVKLLMNTFLDDPASVETNPIGASQDSSVSWMAKRKREDYGVAGEEEEEEGPETYQCDCDDRCPLSTSQKMMRMT</sequence>
<dbReference type="Gene3D" id="1.10.10.60">
    <property type="entry name" value="Homeodomain-like"/>
    <property type="match status" value="1"/>
</dbReference>
<evidence type="ECO:0000313" key="3">
    <source>
        <dbReference type="EMBL" id="CDZ97257.1"/>
    </source>
</evidence>
<evidence type="ECO:0000256" key="1">
    <source>
        <dbReference type="SAM" id="MobiDB-lite"/>
    </source>
</evidence>
<dbReference type="EMBL" id="LN483167">
    <property type="protein sequence ID" value="CDZ97257.1"/>
    <property type="molecule type" value="Genomic_DNA"/>
</dbReference>